<dbReference type="Gene3D" id="1.10.357.10">
    <property type="entry name" value="Tetracycline Repressor, domain 2"/>
    <property type="match status" value="1"/>
</dbReference>
<evidence type="ECO:0000313" key="5">
    <source>
        <dbReference type="Proteomes" id="UP000030002"/>
    </source>
</evidence>
<evidence type="ECO:0000256" key="2">
    <source>
        <dbReference type="PROSITE-ProRule" id="PRU00335"/>
    </source>
</evidence>
<evidence type="ECO:0000313" key="4">
    <source>
        <dbReference type="EMBL" id="KGN32111.1"/>
    </source>
</evidence>
<keyword evidence="5" id="KW-1185">Reference proteome</keyword>
<evidence type="ECO:0000259" key="3">
    <source>
        <dbReference type="PROSITE" id="PS50977"/>
    </source>
</evidence>
<dbReference type="RefSeq" id="WP_052109868.1">
    <property type="nucleotide sequence ID" value="NZ_AVPJ01000008.1"/>
</dbReference>
<reference evidence="4 5" key="1">
    <citation type="submission" date="2013-08" db="EMBL/GenBank/DDBJ databases">
        <title>The genome sequence of Knoellia sinensis.</title>
        <authorList>
            <person name="Zhu W."/>
            <person name="Wang G."/>
        </authorList>
    </citation>
    <scope>NUCLEOTIDE SEQUENCE [LARGE SCALE GENOMIC DNA]</scope>
    <source>
        <strain evidence="4 5">KCTC 19936</strain>
    </source>
</reference>
<dbReference type="InterPro" id="IPR040611">
    <property type="entry name" value="AlkX_C"/>
</dbReference>
<protein>
    <submittedName>
        <fullName evidence="4">TetR family transcriptional regulator</fullName>
    </submittedName>
</protein>
<dbReference type="PRINTS" id="PR00455">
    <property type="entry name" value="HTHTETR"/>
</dbReference>
<organism evidence="4 5">
    <name type="scientific">Knoellia sinensis KCTC 19936</name>
    <dbReference type="NCBI Taxonomy" id="1385520"/>
    <lineage>
        <taxon>Bacteria</taxon>
        <taxon>Bacillati</taxon>
        <taxon>Actinomycetota</taxon>
        <taxon>Actinomycetes</taxon>
        <taxon>Micrococcales</taxon>
        <taxon>Intrasporangiaceae</taxon>
        <taxon>Knoellia</taxon>
    </lineage>
</organism>
<dbReference type="SUPFAM" id="SSF46689">
    <property type="entry name" value="Homeodomain-like"/>
    <property type="match status" value="1"/>
</dbReference>
<dbReference type="InterPro" id="IPR050109">
    <property type="entry name" value="HTH-type_TetR-like_transc_reg"/>
</dbReference>
<dbReference type="Pfam" id="PF00440">
    <property type="entry name" value="TetR_N"/>
    <property type="match status" value="1"/>
</dbReference>
<comment type="caution">
    <text evidence="4">The sequence shown here is derived from an EMBL/GenBank/DDBJ whole genome shotgun (WGS) entry which is preliminary data.</text>
</comment>
<dbReference type="AlphaFoldDB" id="A0A0A0J926"/>
<feature type="domain" description="HTH tetR-type" evidence="3">
    <location>
        <begin position="7"/>
        <end position="67"/>
    </location>
</feature>
<dbReference type="InterPro" id="IPR009057">
    <property type="entry name" value="Homeodomain-like_sf"/>
</dbReference>
<dbReference type="GO" id="GO:0000976">
    <property type="term" value="F:transcription cis-regulatory region binding"/>
    <property type="evidence" value="ECO:0007669"/>
    <property type="project" value="TreeGrafter"/>
</dbReference>
<dbReference type="EMBL" id="AVPJ01000008">
    <property type="protein sequence ID" value="KGN32111.1"/>
    <property type="molecule type" value="Genomic_DNA"/>
</dbReference>
<dbReference type="STRING" id="1385520.N802_10970"/>
<proteinExistence type="predicted"/>
<name>A0A0A0J926_9MICO</name>
<dbReference type="InterPro" id="IPR001647">
    <property type="entry name" value="HTH_TetR"/>
</dbReference>
<feature type="DNA-binding region" description="H-T-H motif" evidence="2">
    <location>
        <begin position="30"/>
        <end position="49"/>
    </location>
</feature>
<sequence length="207" mass="22182">MTAHVTSHEDDALLDAARMAFLDLGIRRASVGEVAKRAGIDRVTVYRRIGSKDELVTAVVMRDASRLFDSIRLAASVADPSTGDAGRVVAAFVAMMRGLRDNQLLQRVMTLEPDTVLTLLTVNGSPILLAAIDVAAELLRGDGSVAVDEDDVLARAEIVVRLAHSFILTPHAVLDSEDDDAIERVARRFLTPMLTGVPSPDPAPAHP</sequence>
<dbReference type="OrthoDB" id="3235020at2"/>
<dbReference type="Pfam" id="PF18556">
    <property type="entry name" value="TetR_C_35"/>
    <property type="match status" value="1"/>
</dbReference>
<accession>A0A0A0J926</accession>
<dbReference type="PANTHER" id="PTHR30055:SF153">
    <property type="entry name" value="HTH-TYPE TRANSCRIPTIONAL REPRESSOR RV3405C"/>
    <property type="match status" value="1"/>
</dbReference>
<dbReference type="PANTHER" id="PTHR30055">
    <property type="entry name" value="HTH-TYPE TRANSCRIPTIONAL REGULATOR RUTR"/>
    <property type="match status" value="1"/>
</dbReference>
<evidence type="ECO:0000256" key="1">
    <source>
        <dbReference type="ARBA" id="ARBA00023125"/>
    </source>
</evidence>
<keyword evidence="1 2" id="KW-0238">DNA-binding</keyword>
<dbReference type="GO" id="GO:0003700">
    <property type="term" value="F:DNA-binding transcription factor activity"/>
    <property type="evidence" value="ECO:0007669"/>
    <property type="project" value="TreeGrafter"/>
</dbReference>
<dbReference type="eggNOG" id="COG1309">
    <property type="taxonomic scope" value="Bacteria"/>
</dbReference>
<gene>
    <name evidence="4" type="ORF">N802_10970</name>
</gene>
<dbReference type="PROSITE" id="PS50977">
    <property type="entry name" value="HTH_TETR_2"/>
    <property type="match status" value="1"/>
</dbReference>
<dbReference type="Proteomes" id="UP000030002">
    <property type="component" value="Unassembled WGS sequence"/>
</dbReference>